<dbReference type="AlphaFoldDB" id="A0A0D5CFH6"/>
<dbReference type="KEGG" id="cmh:VO01_04030"/>
<dbReference type="HOGENOM" id="CLU_203181_0_0_11"/>
<dbReference type="Pfam" id="PF12005">
    <property type="entry name" value="DUF3499"/>
    <property type="match status" value="1"/>
</dbReference>
<sequence>MTNRPCSRVGCTGGATTTLTYVYADSMAVLGPLSHDSEPHSYDLCDRHAARLSAPQGWQIVRHGVLGEVGFGA</sequence>
<dbReference type="Proteomes" id="UP000032604">
    <property type="component" value="Chromosome"/>
</dbReference>
<evidence type="ECO:0000313" key="2">
    <source>
        <dbReference type="EMBL" id="RIJ37176.1"/>
    </source>
</evidence>
<reference evidence="1 3" key="1">
    <citation type="journal article" date="2015" name="Genome Announc.">
        <title>Complete Genome Sequence of Clavibacter michiganensis subsp. insidiosus R1-1 Using PacBio Single-Molecule Real-Time Technology.</title>
        <authorList>
            <person name="Lu Y."/>
            <person name="Samac D.A."/>
            <person name="Glazebrook J."/>
            <person name="Ishimaru C.A."/>
        </authorList>
    </citation>
    <scope>NUCLEOTIDE SEQUENCE [LARGE SCALE GENOMIC DNA]</scope>
    <source>
        <strain evidence="1 3">R1-1</strain>
    </source>
</reference>
<dbReference type="EMBL" id="QWEA01000276">
    <property type="protein sequence ID" value="RIJ37176.1"/>
    <property type="molecule type" value="Genomic_DNA"/>
</dbReference>
<name>A0A0D5CFH6_9MICO</name>
<gene>
    <name evidence="2" type="ORF">DZF93_08305</name>
    <name evidence="1" type="ORF">VO01_04030</name>
</gene>
<evidence type="ECO:0000313" key="1">
    <source>
        <dbReference type="EMBL" id="AJW78408.1"/>
    </source>
</evidence>
<proteinExistence type="predicted"/>
<protein>
    <submittedName>
        <fullName evidence="1">Alcohol dehydrogenase</fullName>
    </submittedName>
    <submittedName>
        <fullName evidence="2">DUF3499 family protein</fullName>
    </submittedName>
</protein>
<evidence type="ECO:0000313" key="3">
    <source>
        <dbReference type="Proteomes" id="UP000032604"/>
    </source>
</evidence>
<dbReference type="InterPro" id="IPR021888">
    <property type="entry name" value="DUF3499"/>
</dbReference>
<evidence type="ECO:0000313" key="4">
    <source>
        <dbReference type="Proteomes" id="UP000266634"/>
    </source>
</evidence>
<accession>A0A0D5CFH6</accession>
<dbReference type="EMBL" id="CP011043">
    <property type="protein sequence ID" value="AJW78408.1"/>
    <property type="molecule type" value="Genomic_DNA"/>
</dbReference>
<dbReference type="Proteomes" id="UP000266634">
    <property type="component" value="Unassembled WGS sequence"/>
</dbReference>
<reference evidence="2 4" key="2">
    <citation type="submission" date="2018-08" db="EMBL/GenBank/DDBJ databases">
        <title>Genome Sequence of Clavibacter michiganensis Subspecies type strains, and the Atypical Peach-Colored Strains Isolated from Tomato.</title>
        <authorList>
            <person name="Osdaghi E."/>
            <person name="Portier P."/>
            <person name="Briand M."/>
            <person name="Jacques M.-A."/>
        </authorList>
    </citation>
    <scope>NUCLEOTIDE SEQUENCE [LARGE SCALE GENOMIC DNA]</scope>
    <source>
        <strain evidence="2 4">CFBP 6488</strain>
    </source>
</reference>
<dbReference type="OrthoDB" id="3216194at2"/>
<dbReference type="PATRIC" id="fig|33014.5.peg.841"/>
<dbReference type="GeneID" id="92982799"/>
<organism evidence="1 3">
    <name type="scientific">Clavibacter michiganensis subsp. insidiosus</name>
    <dbReference type="NCBI Taxonomy" id="33014"/>
    <lineage>
        <taxon>Bacteria</taxon>
        <taxon>Bacillati</taxon>
        <taxon>Actinomycetota</taxon>
        <taxon>Actinomycetes</taxon>
        <taxon>Micrococcales</taxon>
        <taxon>Microbacteriaceae</taxon>
        <taxon>Clavibacter</taxon>
    </lineage>
</organism>
<dbReference type="RefSeq" id="WP_015489735.1">
    <property type="nucleotide sequence ID" value="NZ_CP011043.1"/>
</dbReference>